<accession>A0A0J1BLK7</accession>
<keyword evidence="3" id="KW-1185">Reference proteome</keyword>
<evidence type="ECO:0000313" key="2">
    <source>
        <dbReference type="EMBL" id="KLU07343.1"/>
    </source>
</evidence>
<feature type="compositionally biased region" description="Polar residues" evidence="1">
    <location>
        <begin position="25"/>
        <end position="34"/>
    </location>
</feature>
<sequence length="61" mass="6662">MTGIGLSESNQSSRDVRLGFEPSLGRSSGNQANSRPGWRLHDDWSIDRKPNNAGNGVIIRP</sequence>
<dbReference type="Proteomes" id="UP000036367">
    <property type="component" value="Unassembled WGS sequence"/>
</dbReference>
<reference evidence="2" key="1">
    <citation type="submission" date="2015-05" db="EMBL/GenBank/DDBJ databases">
        <title>Permanent draft genome of Rhodopirellula islandicus K833.</title>
        <authorList>
            <person name="Kizina J."/>
            <person name="Richter M."/>
            <person name="Glockner F.O."/>
            <person name="Harder J."/>
        </authorList>
    </citation>
    <scope>NUCLEOTIDE SEQUENCE [LARGE SCALE GENOMIC DNA]</scope>
    <source>
        <strain evidence="2">K833</strain>
    </source>
</reference>
<organism evidence="2 3">
    <name type="scientific">Rhodopirellula islandica</name>
    <dbReference type="NCBI Taxonomy" id="595434"/>
    <lineage>
        <taxon>Bacteria</taxon>
        <taxon>Pseudomonadati</taxon>
        <taxon>Planctomycetota</taxon>
        <taxon>Planctomycetia</taxon>
        <taxon>Pirellulales</taxon>
        <taxon>Pirellulaceae</taxon>
        <taxon>Rhodopirellula</taxon>
    </lineage>
</organism>
<evidence type="ECO:0000256" key="1">
    <source>
        <dbReference type="SAM" id="MobiDB-lite"/>
    </source>
</evidence>
<dbReference type="EMBL" id="LECT01000006">
    <property type="protein sequence ID" value="KLU07343.1"/>
    <property type="molecule type" value="Genomic_DNA"/>
</dbReference>
<comment type="caution">
    <text evidence="2">The sequence shown here is derived from an EMBL/GenBank/DDBJ whole genome shotgun (WGS) entry which is preliminary data.</text>
</comment>
<evidence type="ECO:0000313" key="3">
    <source>
        <dbReference type="Proteomes" id="UP000036367"/>
    </source>
</evidence>
<name>A0A0J1BLK7_RHOIS</name>
<feature type="compositionally biased region" description="Basic and acidic residues" evidence="1">
    <location>
        <begin position="39"/>
        <end position="50"/>
    </location>
</feature>
<proteinExistence type="predicted"/>
<gene>
    <name evidence="2" type="ORF">RISK_000421</name>
</gene>
<dbReference type="STRING" id="595434.RISK_000421"/>
<feature type="region of interest" description="Disordered" evidence="1">
    <location>
        <begin position="1"/>
        <end position="61"/>
    </location>
</feature>
<dbReference type="PATRIC" id="fig|595434.4.peg.406"/>
<dbReference type="AlphaFoldDB" id="A0A0J1BLK7"/>
<protein>
    <submittedName>
        <fullName evidence="2">Uncharacterized protein</fullName>
    </submittedName>
</protein>